<dbReference type="EMBL" id="CR628339">
    <property type="protein sequence ID" value="CAH17361.1"/>
    <property type="molecule type" value="Genomic_DNA"/>
</dbReference>
<gene>
    <name evidence="1" type="ordered locus">plpl0042</name>
</gene>
<dbReference type="InterPro" id="IPR029032">
    <property type="entry name" value="AhpD-like"/>
</dbReference>
<proteinExistence type="predicted"/>
<dbReference type="SUPFAM" id="SSF69118">
    <property type="entry name" value="AhpD-like"/>
    <property type="match status" value="1"/>
</dbReference>
<dbReference type="Gene3D" id="1.20.1290.10">
    <property type="entry name" value="AhpD-like"/>
    <property type="match status" value="1"/>
</dbReference>
<reference evidence="1 2" key="1">
    <citation type="journal article" date="2004" name="Nat. Genet.">
        <title>Evidence in the Legionella pneumophila genome for exploitation of host cell functions and high genome plasticity.</title>
        <authorList>
            <person name="Cazalet C."/>
            <person name="Rusniok C."/>
            <person name="Bruggemann H."/>
            <person name="Zidane N."/>
            <person name="Magnier A."/>
            <person name="Ma L."/>
            <person name="Tichit M."/>
            <person name="Jarraud S."/>
            <person name="Bouchier C."/>
            <person name="Vandenesch F."/>
            <person name="Kunst F."/>
            <person name="Etienne J."/>
            <person name="Glaser P."/>
            <person name="Buchrieser C."/>
        </authorList>
    </citation>
    <scope>NUCLEOTIDE SEQUENCE [LARGE SCALE GENOMIC DNA]</scope>
    <source>
        <strain evidence="1 2">Lens</strain>
        <plasmid evidence="2">Plasmid pLPL</plasmid>
    </source>
</reference>
<sequence>MSHIPLSNYGTSPFEKLLGYVPEILNNWSNLENAFLQSKTFEPNFLEQIRRALVFDNLCYYYIAKARPPDQRPEDILLTAALKFANKFAIDHKIINEQDIDELKQCFLTNEISELISYCSFITASQRFGSVLGLQPALKYDQK</sequence>
<accession>Q5WRW6</accession>
<organism evidence="1 2">
    <name type="scientific">Legionella pneumophila (strain Lens)</name>
    <dbReference type="NCBI Taxonomy" id="297245"/>
    <lineage>
        <taxon>Bacteria</taxon>
        <taxon>Pseudomonadati</taxon>
        <taxon>Pseudomonadota</taxon>
        <taxon>Gammaproteobacteria</taxon>
        <taxon>Legionellales</taxon>
        <taxon>Legionellaceae</taxon>
        <taxon>Legionella</taxon>
    </lineage>
</organism>
<geneLocation type="plasmid" evidence="1 2">
    <name>pLPL</name>
</geneLocation>
<protein>
    <recommendedName>
        <fullName evidence="3">Carboxymuconolactone decarboxylase family protein</fullName>
    </recommendedName>
</protein>
<dbReference type="KEGG" id="lpf:plpl0042"/>
<evidence type="ECO:0000313" key="2">
    <source>
        <dbReference type="Proteomes" id="UP000002517"/>
    </source>
</evidence>
<dbReference type="HOGENOM" id="CLU_133093_0_0_6"/>
<evidence type="ECO:0008006" key="3">
    <source>
        <dbReference type="Google" id="ProtNLM"/>
    </source>
</evidence>
<keyword evidence="1" id="KW-0614">Plasmid</keyword>
<name>Q5WRW6_LEGPL</name>
<dbReference type="Proteomes" id="UP000002517">
    <property type="component" value="Plasmid pLPL"/>
</dbReference>
<evidence type="ECO:0000313" key="1">
    <source>
        <dbReference type="EMBL" id="CAH17361.1"/>
    </source>
</evidence>
<dbReference type="AlphaFoldDB" id="Q5WRW6"/>
<dbReference type="RefSeq" id="WP_011212632.1">
    <property type="nucleotide sequence ID" value="NC_006366.1"/>
</dbReference>